<dbReference type="EMBL" id="RBNJ01003479">
    <property type="protein sequence ID" value="RUS30882.1"/>
    <property type="molecule type" value="Genomic_DNA"/>
</dbReference>
<feature type="compositionally biased region" description="Polar residues" evidence="1">
    <location>
        <begin position="140"/>
        <end position="150"/>
    </location>
</feature>
<name>A0A433QM76_9FUNG</name>
<keyword evidence="2" id="KW-1133">Transmembrane helix</keyword>
<gene>
    <name evidence="3" type="ORF">BC938DRAFT_478826</name>
</gene>
<evidence type="ECO:0000256" key="2">
    <source>
        <dbReference type="SAM" id="Phobius"/>
    </source>
</evidence>
<evidence type="ECO:0000256" key="1">
    <source>
        <dbReference type="SAM" id="MobiDB-lite"/>
    </source>
</evidence>
<keyword evidence="2" id="KW-0472">Membrane</keyword>
<protein>
    <submittedName>
        <fullName evidence="3">Uncharacterized protein</fullName>
    </submittedName>
</protein>
<proteinExistence type="predicted"/>
<accession>A0A433QM76</accession>
<feature type="compositionally biased region" description="Basic and acidic residues" evidence="1">
    <location>
        <begin position="129"/>
        <end position="138"/>
    </location>
</feature>
<feature type="region of interest" description="Disordered" evidence="1">
    <location>
        <begin position="129"/>
        <end position="150"/>
    </location>
</feature>
<keyword evidence="2" id="KW-0812">Transmembrane</keyword>
<reference evidence="3 4" key="1">
    <citation type="journal article" date="2018" name="New Phytol.">
        <title>Phylogenomics of Endogonaceae and evolution of mycorrhizas within Mucoromycota.</title>
        <authorList>
            <person name="Chang Y."/>
            <person name="Desiro A."/>
            <person name="Na H."/>
            <person name="Sandor L."/>
            <person name="Lipzen A."/>
            <person name="Clum A."/>
            <person name="Barry K."/>
            <person name="Grigoriev I.V."/>
            <person name="Martin F.M."/>
            <person name="Stajich J.E."/>
            <person name="Smith M.E."/>
            <person name="Bonito G."/>
            <person name="Spatafora J.W."/>
        </authorList>
    </citation>
    <scope>NUCLEOTIDE SEQUENCE [LARGE SCALE GENOMIC DNA]</scope>
    <source>
        <strain evidence="3 4">AD002</strain>
    </source>
</reference>
<keyword evidence="4" id="KW-1185">Reference proteome</keyword>
<evidence type="ECO:0000313" key="4">
    <source>
        <dbReference type="Proteomes" id="UP000274822"/>
    </source>
</evidence>
<comment type="caution">
    <text evidence="3">The sequence shown here is derived from an EMBL/GenBank/DDBJ whole genome shotgun (WGS) entry which is preliminary data.</text>
</comment>
<dbReference type="AlphaFoldDB" id="A0A433QM76"/>
<organism evidence="3 4">
    <name type="scientific">Jimgerdemannia flammicorona</name>
    <dbReference type="NCBI Taxonomy" id="994334"/>
    <lineage>
        <taxon>Eukaryota</taxon>
        <taxon>Fungi</taxon>
        <taxon>Fungi incertae sedis</taxon>
        <taxon>Mucoromycota</taxon>
        <taxon>Mucoromycotina</taxon>
        <taxon>Endogonomycetes</taxon>
        <taxon>Endogonales</taxon>
        <taxon>Endogonaceae</taxon>
        <taxon>Jimgerdemannia</taxon>
    </lineage>
</organism>
<feature type="transmembrane region" description="Helical" evidence="2">
    <location>
        <begin position="6"/>
        <end position="26"/>
    </location>
</feature>
<feature type="transmembrane region" description="Helical" evidence="2">
    <location>
        <begin position="52"/>
        <end position="73"/>
    </location>
</feature>
<evidence type="ECO:0000313" key="3">
    <source>
        <dbReference type="EMBL" id="RUS30882.1"/>
    </source>
</evidence>
<dbReference type="Proteomes" id="UP000274822">
    <property type="component" value="Unassembled WGS sequence"/>
</dbReference>
<sequence length="150" mass="17277">MGFPRLPPIVLAVVGSVLVYAGSALYKQLDKRRFLISDSEPRIPRLQRYQSAARASAVIAATGAVFGVGYFAYYARTHRPTPATISASNVSREVFHDDQYADQERRYKIEMVKSQYEQIEREEMRRRRLEEEGEKMQRILETNTAEVEET</sequence>